<keyword evidence="4" id="KW-1185">Reference proteome</keyword>
<feature type="region of interest" description="Disordered" evidence="2">
    <location>
        <begin position="215"/>
        <end position="251"/>
    </location>
</feature>
<name>A0A830HUU0_9CHLO</name>
<dbReference type="InterPro" id="IPR002495">
    <property type="entry name" value="Glyco_trans_8"/>
</dbReference>
<dbReference type="EMBL" id="BNJQ01000029">
    <property type="protein sequence ID" value="GHP10475.1"/>
    <property type="molecule type" value="Genomic_DNA"/>
</dbReference>
<reference evidence="3" key="1">
    <citation type="submission" date="2020-10" db="EMBL/GenBank/DDBJ databases">
        <title>Unveiling of a novel bifunctional photoreceptor, Dualchrome1, isolated from a cosmopolitan green alga.</title>
        <authorList>
            <person name="Suzuki S."/>
            <person name="Kawachi M."/>
        </authorList>
    </citation>
    <scope>NUCLEOTIDE SEQUENCE</scope>
    <source>
        <strain evidence="3">NIES 2893</strain>
    </source>
</reference>
<dbReference type="Proteomes" id="UP000660262">
    <property type="component" value="Unassembled WGS sequence"/>
</dbReference>
<protein>
    <recommendedName>
        <fullName evidence="1">Hexosyltransferase</fullName>
        <ecNumber evidence="1">2.4.1.-</ecNumber>
    </recommendedName>
</protein>
<accession>A0A830HUU0</accession>
<comment type="similarity">
    <text evidence="1">Belongs to the glycosyltransferase 8 family.</text>
</comment>
<dbReference type="InterPro" id="IPR029044">
    <property type="entry name" value="Nucleotide-diphossugar_trans"/>
</dbReference>
<dbReference type="Gene3D" id="3.90.550.10">
    <property type="entry name" value="Spore Coat Polysaccharide Biosynthesis Protein SpsA, Chain A"/>
    <property type="match status" value="1"/>
</dbReference>
<evidence type="ECO:0000256" key="1">
    <source>
        <dbReference type="RuleBase" id="RU362027"/>
    </source>
</evidence>
<evidence type="ECO:0000256" key="2">
    <source>
        <dbReference type="SAM" id="MobiDB-lite"/>
    </source>
</evidence>
<proteinExistence type="inferred from homology"/>
<dbReference type="AlphaFoldDB" id="A0A830HUU0"/>
<feature type="compositionally biased region" description="Acidic residues" evidence="2">
    <location>
        <begin position="215"/>
        <end position="233"/>
    </location>
</feature>
<dbReference type="GO" id="GO:0016757">
    <property type="term" value="F:glycosyltransferase activity"/>
    <property type="evidence" value="ECO:0007669"/>
    <property type="project" value="InterPro"/>
</dbReference>
<dbReference type="SUPFAM" id="SSF53448">
    <property type="entry name" value="Nucleotide-diphospho-sugar transferases"/>
    <property type="match status" value="1"/>
</dbReference>
<dbReference type="EC" id="2.4.1.-" evidence="1"/>
<evidence type="ECO:0000313" key="3">
    <source>
        <dbReference type="EMBL" id="GHP10475.1"/>
    </source>
</evidence>
<organism evidence="3 4">
    <name type="scientific">Pycnococcus provasolii</name>
    <dbReference type="NCBI Taxonomy" id="41880"/>
    <lineage>
        <taxon>Eukaryota</taxon>
        <taxon>Viridiplantae</taxon>
        <taxon>Chlorophyta</taxon>
        <taxon>Pseudoscourfieldiophyceae</taxon>
        <taxon>Pseudoscourfieldiales</taxon>
        <taxon>Pycnococcaceae</taxon>
        <taxon>Pycnococcus</taxon>
    </lineage>
</organism>
<sequence>MIVFTILSGDPPPPPPPKKRAILTIKIQSMAGKNHIAIFSDRIAAAHATIASVCSTSASVSSLAFYLITANVTAAAALLALFDNHHGGGGGINGLASSCIGASIRVVSDRAAESAIRAARGGRSPSWMWTSYENELRRETTNANDGEPDKEARDFWVKPARWDHSVMHAHRLNHLRFYLPYLFPRDVRKVILVDDDVILLEDIRLVYDAAFPEEDDEDQDITPTFLDDDDDDDGQLKQNQQQHQQQHQHQHSSSYLVSNCKLWKHDVAELHMWQWRTRLNMLQTTHIISREMQFFSFCFVVGCDDATGVGAILLLFKGFRRCTSAFSSSSTVAAISGCTAAASTCRRRRRRRQGRHGVLIIL</sequence>
<feature type="compositionally biased region" description="Low complexity" evidence="2">
    <location>
        <begin position="236"/>
        <end position="247"/>
    </location>
</feature>
<gene>
    <name evidence="3" type="ORF">PPROV_000920600</name>
</gene>
<dbReference type="Pfam" id="PF01501">
    <property type="entry name" value="Glyco_transf_8"/>
    <property type="match status" value="1"/>
</dbReference>
<comment type="caution">
    <text evidence="3">The sequence shown here is derived from an EMBL/GenBank/DDBJ whole genome shotgun (WGS) entry which is preliminary data.</text>
</comment>
<evidence type="ECO:0000313" key="4">
    <source>
        <dbReference type="Proteomes" id="UP000660262"/>
    </source>
</evidence>